<keyword evidence="3" id="KW-0256">Endoplasmic reticulum</keyword>
<sequence length="448" mass="49483">MHMKMFWLMATAFLAMTLAAAPPGLAEEKANDSYFVHSTGDKANSLVIFVHGVLGDSRDTWRRSPSSAGWPELLAADPAMPGVDTLAIGFKSAPLSSSSNIEELANRLSQMLIDQRLFERYDNIAFVAHSMGGLITKRAVLILRSKAPESATRIKAVIFLATPAEGSDKAALANWFSANPQFGDMRPADFNSFLQLLDNDWASMLRRREGDSPYPRSFCAYETQPTGLWKVVPRSASQKGCDDTPVAFDRTHSGIAKPAGRDDEVYRYVLARLAGSFDPKLVKQHVIVQIQRIDGKLLGPADFLRSGEQYSVSVRAVRPAWFYVFVRDSTDSVQRYYPTSSDKQAAKQNTIRVPEHADLFITLDRHRGTELIYVFALDQRDDKLERAATEVSSSANVATGVHVTQKVLLEAAKSRGGAIEKGKLGRVSSSSLSEFGQDVAAFYQLEHR</sequence>
<evidence type="ECO:0000313" key="7">
    <source>
        <dbReference type="EMBL" id="KAA1004349.1"/>
    </source>
</evidence>
<comment type="subcellular location">
    <subcellularLocation>
        <location evidence="1">Endoplasmic reticulum</location>
    </subcellularLocation>
    <subcellularLocation>
        <location evidence="2">Membrane</location>
    </subcellularLocation>
</comment>
<protein>
    <submittedName>
        <fullName evidence="7">DUF4384 domain-containing protein</fullName>
    </submittedName>
</protein>
<name>A0A5B0GQ92_9BURK</name>
<proteinExistence type="predicted"/>
<dbReference type="InterPro" id="IPR007751">
    <property type="entry name" value="DUF676_lipase-like"/>
</dbReference>
<accession>A0A5B0GQ92</accession>
<dbReference type="InterPro" id="IPR052374">
    <property type="entry name" value="SERAC1"/>
</dbReference>
<dbReference type="InterPro" id="IPR029058">
    <property type="entry name" value="AB_hydrolase_fold"/>
</dbReference>
<dbReference type="Proteomes" id="UP000325273">
    <property type="component" value="Unassembled WGS sequence"/>
</dbReference>
<evidence type="ECO:0000256" key="5">
    <source>
        <dbReference type="SAM" id="SignalP"/>
    </source>
</evidence>
<evidence type="ECO:0000259" key="6">
    <source>
        <dbReference type="Pfam" id="PF05057"/>
    </source>
</evidence>
<dbReference type="SUPFAM" id="SSF53474">
    <property type="entry name" value="alpha/beta-Hydrolases"/>
    <property type="match status" value="1"/>
</dbReference>
<keyword evidence="5" id="KW-0732">Signal</keyword>
<evidence type="ECO:0000313" key="8">
    <source>
        <dbReference type="Proteomes" id="UP000325273"/>
    </source>
</evidence>
<dbReference type="EMBL" id="VTUZ01000028">
    <property type="protein sequence ID" value="KAA1004349.1"/>
    <property type="molecule type" value="Genomic_DNA"/>
</dbReference>
<dbReference type="PANTHER" id="PTHR48182:SF2">
    <property type="entry name" value="PROTEIN SERAC1"/>
    <property type="match status" value="1"/>
</dbReference>
<feature type="signal peptide" evidence="5">
    <location>
        <begin position="1"/>
        <end position="26"/>
    </location>
</feature>
<reference evidence="7 8" key="1">
    <citation type="submission" date="2019-08" db="EMBL/GenBank/DDBJ databases">
        <title>Paraburkholderia sp. DCY113.</title>
        <authorList>
            <person name="Kang J."/>
        </authorList>
    </citation>
    <scope>NUCLEOTIDE SEQUENCE [LARGE SCALE GENOMIC DNA]</scope>
    <source>
        <strain evidence="7 8">DCY113</strain>
    </source>
</reference>
<feature type="domain" description="DUF676" evidence="6">
    <location>
        <begin position="42"/>
        <end position="163"/>
    </location>
</feature>
<gene>
    <name evidence="7" type="ORF">FVF58_32600</name>
</gene>
<dbReference type="GO" id="GO:0016020">
    <property type="term" value="C:membrane"/>
    <property type="evidence" value="ECO:0007669"/>
    <property type="project" value="UniProtKB-SubCell"/>
</dbReference>
<dbReference type="Gene3D" id="3.40.50.1820">
    <property type="entry name" value="alpha/beta hydrolase"/>
    <property type="match status" value="1"/>
</dbReference>
<dbReference type="AlphaFoldDB" id="A0A5B0GQ92"/>
<evidence type="ECO:0000256" key="2">
    <source>
        <dbReference type="ARBA" id="ARBA00004370"/>
    </source>
</evidence>
<evidence type="ECO:0000256" key="4">
    <source>
        <dbReference type="ARBA" id="ARBA00023136"/>
    </source>
</evidence>
<keyword evidence="8" id="KW-1185">Reference proteome</keyword>
<evidence type="ECO:0000256" key="1">
    <source>
        <dbReference type="ARBA" id="ARBA00004240"/>
    </source>
</evidence>
<feature type="chain" id="PRO_5022686588" evidence="5">
    <location>
        <begin position="27"/>
        <end position="448"/>
    </location>
</feature>
<dbReference type="Pfam" id="PF05057">
    <property type="entry name" value="DUF676"/>
    <property type="match status" value="1"/>
</dbReference>
<keyword evidence="4" id="KW-0472">Membrane</keyword>
<evidence type="ECO:0000256" key="3">
    <source>
        <dbReference type="ARBA" id="ARBA00022824"/>
    </source>
</evidence>
<organism evidence="7 8">
    <name type="scientific">Paraburkholderia panacisoli</name>
    <dbReference type="NCBI Taxonomy" id="2603818"/>
    <lineage>
        <taxon>Bacteria</taxon>
        <taxon>Pseudomonadati</taxon>
        <taxon>Pseudomonadota</taxon>
        <taxon>Betaproteobacteria</taxon>
        <taxon>Burkholderiales</taxon>
        <taxon>Burkholderiaceae</taxon>
        <taxon>Paraburkholderia</taxon>
    </lineage>
</organism>
<dbReference type="PANTHER" id="PTHR48182">
    <property type="entry name" value="PROTEIN SERAC1"/>
    <property type="match status" value="1"/>
</dbReference>
<comment type="caution">
    <text evidence="7">The sequence shown here is derived from an EMBL/GenBank/DDBJ whole genome shotgun (WGS) entry which is preliminary data.</text>
</comment>